<evidence type="ECO:0000313" key="2">
    <source>
        <dbReference type="Proteomes" id="UP000326268"/>
    </source>
</evidence>
<dbReference type="Gene3D" id="1.10.1200.10">
    <property type="entry name" value="ACP-like"/>
    <property type="match status" value="1"/>
</dbReference>
<dbReference type="Proteomes" id="UP000326268">
    <property type="component" value="Unassembled WGS sequence"/>
</dbReference>
<organism evidence="1 2">
    <name type="scientific">Aspergillus caelatus</name>
    <dbReference type="NCBI Taxonomy" id="61420"/>
    <lineage>
        <taxon>Eukaryota</taxon>
        <taxon>Fungi</taxon>
        <taxon>Dikarya</taxon>
        <taxon>Ascomycota</taxon>
        <taxon>Pezizomycotina</taxon>
        <taxon>Eurotiomycetes</taxon>
        <taxon>Eurotiomycetidae</taxon>
        <taxon>Eurotiales</taxon>
        <taxon>Aspergillaceae</taxon>
        <taxon>Aspergillus</taxon>
        <taxon>Aspergillus subgen. Circumdati</taxon>
    </lineage>
</organism>
<name>A0A5N7A4X4_9EURO</name>
<dbReference type="EMBL" id="ML737655">
    <property type="protein sequence ID" value="KAE8364256.1"/>
    <property type="molecule type" value="Genomic_DNA"/>
</dbReference>
<accession>A0A5N7A4X4</accession>
<dbReference type="InterPro" id="IPR036736">
    <property type="entry name" value="ACP-like_sf"/>
</dbReference>
<gene>
    <name evidence="1" type="ORF">BDV27DRAFT_157986</name>
</gene>
<dbReference type="GeneID" id="43657050"/>
<protein>
    <submittedName>
        <fullName evidence="1">Uncharacterized protein</fullName>
    </submittedName>
</protein>
<sequence length="113" mass="13220">MPQIEVIDRFSLNVHFKVDRQALSRRYLATCDSYMQRNDNDPAQTTEQKLAYIWAGVLIMPAVKFTGEDNFFSFIRSEFQGAYLLQQIQRAFGANVFLHELQTNPTLYDGWFD</sequence>
<evidence type="ECO:0000313" key="1">
    <source>
        <dbReference type="EMBL" id="KAE8364256.1"/>
    </source>
</evidence>
<dbReference type="AlphaFoldDB" id="A0A5N7A4X4"/>
<keyword evidence="2" id="KW-1185">Reference proteome</keyword>
<dbReference type="RefSeq" id="XP_031927337.1">
    <property type="nucleotide sequence ID" value="XM_032072604.1"/>
</dbReference>
<proteinExistence type="predicted"/>
<reference evidence="1 2" key="1">
    <citation type="submission" date="2019-04" db="EMBL/GenBank/DDBJ databases">
        <title>Friends and foes A comparative genomics studyof 23 Aspergillus species from section Flavi.</title>
        <authorList>
            <consortium name="DOE Joint Genome Institute"/>
            <person name="Kjaerbolling I."/>
            <person name="Vesth T."/>
            <person name="Frisvad J.C."/>
            <person name="Nybo J.L."/>
            <person name="Theobald S."/>
            <person name="Kildgaard S."/>
            <person name="Isbrandt T."/>
            <person name="Kuo A."/>
            <person name="Sato A."/>
            <person name="Lyhne E.K."/>
            <person name="Kogle M.E."/>
            <person name="Wiebenga A."/>
            <person name="Kun R.S."/>
            <person name="Lubbers R.J."/>
            <person name="Makela M.R."/>
            <person name="Barry K."/>
            <person name="Chovatia M."/>
            <person name="Clum A."/>
            <person name="Daum C."/>
            <person name="Haridas S."/>
            <person name="He G."/>
            <person name="LaButti K."/>
            <person name="Lipzen A."/>
            <person name="Mondo S."/>
            <person name="Riley R."/>
            <person name="Salamov A."/>
            <person name="Simmons B.A."/>
            <person name="Magnuson J.K."/>
            <person name="Henrissat B."/>
            <person name="Mortensen U.H."/>
            <person name="Larsen T.O."/>
            <person name="Devries R.P."/>
            <person name="Grigoriev I.V."/>
            <person name="Machida M."/>
            <person name="Baker S.E."/>
            <person name="Andersen M.R."/>
        </authorList>
    </citation>
    <scope>NUCLEOTIDE SEQUENCE [LARGE SCALE GENOMIC DNA]</scope>
    <source>
        <strain evidence="1 2">CBS 763.97</strain>
    </source>
</reference>